<sequence>MLKNLKLSKPKTKDLDSLKFAIWYHDIIYKPTRNDNEEKSALFAKKRLKKINIEQKRIKTVQELILSTKKHNIILTQNQDNAIILDLDLQILSSDWDTYSKYVSNIRKEYKIYPDFMYNSGRKKALTHFLKKDTIYFTKNYIDQHENQARQNLKQELDLL</sequence>
<organism evidence="1 2">
    <name type="scientific">Olleya sediminilitoris</name>
    <dbReference type="NCBI Taxonomy" id="2795739"/>
    <lineage>
        <taxon>Bacteria</taxon>
        <taxon>Pseudomonadati</taxon>
        <taxon>Bacteroidota</taxon>
        <taxon>Flavobacteriia</taxon>
        <taxon>Flavobacteriales</taxon>
        <taxon>Flavobacteriaceae</taxon>
    </lineage>
</organism>
<reference evidence="1 2" key="1">
    <citation type="submission" date="2020-12" db="EMBL/GenBank/DDBJ databases">
        <title>Olleya sediminilitoris sp. nov., isolated from a tidal flat.</title>
        <authorList>
            <person name="Park S."/>
            <person name="Yoon J.-H."/>
        </authorList>
    </citation>
    <scope>NUCLEOTIDE SEQUENCE [LARGE SCALE GENOMIC DNA]</scope>
    <source>
        <strain evidence="1 2">YSTF-M6</strain>
    </source>
</reference>
<comment type="caution">
    <text evidence="1">The sequence shown here is derived from an EMBL/GenBank/DDBJ whole genome shotgun (WGS) entry which is preliminary data.</text>
</comment>
<evidence type="ECO:0000313" key="2">
    <source>
        <dbReference type="Proteomes" id="UP000605013"/>
    </source>
</evidence>
<dbReference type="PIRSF" id="PIRSF035170">
    <property type="entry name" value="HD_phosphohydro"/>
    <property type="match status" value="1"/>
</dbReference>
<name>A0ABS1WGS3_9FLAO</name>
<dbReference type="PANTHER" id="PTHR21174:SF0">
    <property type="entry name" value="HD PHOSPHOHYDROLASE FAMILY PROTEIN-RELATED"/>
    <property type="match status" value="1"/>
</dbReference>
<dbReference type="Gene3D" id="1.10.3210.10">
    <property type="entry name" value="Hypothetical protein af1432"/>
    <property type="match status" value="1"/>
</dbReference>
<gene>
    <name evidence="1" type="ORF">JAO71_00825</name>
</gene>
<evidence type="ECO:0008006" key="3">
    <source>
        <dbReference type="Google" id="ProtNLM"/>
    </source>
</evidence>
<proteinExistence type="predicted"/>
<dbReference type="EMBL" id="JAEMEF010000001">
    <property type="protein sequence ID" value="MBL7558329.1"/>
    <property type="molecule type" value="Genomic_DNA"/>
</dbReference>
<evidence type="ECO:0000313" key="1">
    <source>
        <dbReference type="EMBL" id="MBL7558329.1"/>
    </source>
</evidence>
<dbReference type="SUPFAM" id="SSF109604">
    <property type="entry name" value="HD-domain/PDEase-like"/>
    <property type="match status" value="1"/>
</dbReference>
<accession>A0ABS1WGS3</accession>
<keyword evidence="2" id="KW-1185">Reference proteome</keyword>
<dbReference type="InterPro" id="IPR009218">
    <property type="entry name" value="HD_phosphohydro"/>
</dbReference>
<dbReference type="Proteomes" id="UP000605013">
    <property type="component" value="Unassembled WGS sequence"/>
</dbReference>
<dbReference type="PANTHER" id="PTHR21174">
    <property type="match status" value="1"/>
</dbReference>
<protein>
    <recommendedName>
        <fullName evidence="3">HD domain-containing protein</fullName>
    </recommendedName>
</protein>